<evidence type="ECO:0000313" key="2">
    <source>
        <dbReference type="Proteomes" id="UP001595904"/>
    </source>
</evidence>
<gene>
    <name evidence="1" type="ORF">ACFPN2_20770</name>
</gene>
<dbReference type="PANTHER" id="PTHR43239:SF1">
    <property type="entry name" value="UPF0734 PROTEIN DDB_G0273871_DDB_G0273177"/>
    <property type="match status" value="1"/>
</dbReference>
<dbReference type="InterPro" id="IPR011008">
    <property type="entry name" value="Dimeric_a/b-barrel"/>
</dbReference>
<proteinExistence type="predicted"/>
<evidence type="ECO:0000313" key="1">
    <source>
        <dbReference type="EMBL" id="MFC4311547.1"/>
    </source>
</evidence>
<reference evidence="2" key="1">
    <citation type="journal article" date="2019" name="Int. J. Syst. Evol. Microbiol.">
        <title>The Global Catalogue of Microorganisms (GCM) 10K type strain sequencing project: providing services to taxonomists for standard genome sequencing and annotation.</title>
        <authorList>
            <consortium name="The Broad Institute Genomics Platform"/>
            <consortium name="The Broad Institute Genome Sequencing Center for Infectious Disease"/>
            <person name="Wu L."/>
            <person name="Ma J."/>
        </authorList>
    </citation>
    <scope>NUCLEOTIDE SEQUENCE [LARGE SCALE GENOMIC DNA]</scope>
    <source>
        <strain evidence="2">CGMCC 1.10759</strain>
    </source>
</reference>
<dbReference type="PANTHER" id="PTHR43239">
    <property type="entry name" value="UPF0734 PROTEIN DDB_G0273871/DDB_G0273177"/>
    <property type="match status" value="1"/>
</dbReference>
<dbReference type="InterPro" id="IPR052996">
    <property type="entry name" value="Carb_Metab_Mutarotase"/>
</dbReference>
<dbReference type="RefSeq" id="WP_380599978.1">
    <property type="nucleotide sequence ID" value="NZ_JBHSDU010000003.1"/>
</dbReference>
<dbReference type="Gene3D" id="3.30.70.100">
    <property type="match status" value="1"/>
</dbReference>
<dbReference type="SUPFAM" id="SSF54909">
    <property type="entry name" value="Dimeric alpha+beta barrel"/>
    <property type="match status" value="1"/>
</dbReference>
<dbReference type="InterPro" id="IPR008000">
    <property type="entry name" value="Rham/fucose_mutarotase"/>
</dbReference>
<name>A0ABV8SWZ9_9GAMM</name>
<dbReference type="Pfam" id="PF05336">
    <property type="entry name" value="rhaM"/>
    <property type="match status" value="1"/>
</dbReference>
<organism evidence="1 2">
    <name type="scientific">Steroidobacter flavus</name>
    <dbReference type="NCBI Taxonomy" id="1842136"/>
    <lineage>
        <taxon>Bacteria</taxon>
        <taxon>Pseudomonadati</taxon>
        <taxon>Pseudomonadota</taxon>
        <taxon>Gammaproteobacteria</taxon>
        <taxon>Steroidobacterales</taxon>
        <taxon>Steroidobacteraceae</taxon>
        <taxon>Steroidobacter</taxon>
    </lineage>
</organism>
<sequence length="121" mass="13454">MTTTRRMCFAVDLRDDPEVIASYKRWHAPGGPPAGVTRSLREGGIAVLEIYLIGNRLFMIMDVDARYSPEAKERADATNADVQAWNQLMDTLQQALPFAKPGVNAGKWQPMECIYSLAAQP</sequence>
<comment type="caution">
    <text evidence="1">The sequence shown here is derived from an EMBL/GenBank/DDBJ whole genome shotgun (WGS) entry which is preliminary data.</text>
</comment>
<protein>
    <submittedName>
        <fullName evidence="1">L-rhamnose mutarotase</fullName>
    </submittedName>
</protein>
<dbReference type="Proteomes" id="UP001595904">
    <property type="component" value="Unassembled WGS sequence"/>
</dbReference>
<keyword evidence="2" id="KW-1185">Reference proteome</keyword>
<dbReference type="EMBL" id="JBHSDU010000003">
    <property type="protein sequence ID" value="MFC4311547.1"/>
    <property type="molecule type" value="Genomic_DNA"/>
</dbReference>
<accession>A0ABV8SWZ9</accession>